<feature type="coiled-coil region" evidence="1">
    <location>
        <begin position="189"/>
        <end position="255"/>
    </location>
</feature>
<evidence type="ECO:0000256" key="1">
    <source>
        <dbReference type="SAM" id="Coils"/>
    </source>
</evidence>
<evidence type="ECO:0000256" key="2">
    <source>
        <dbReference type="SAM" id="MobiDB-lite"/>
    </source>
</evidence>
<dbReference type="Proteomes" id="UP000006757">
    <property type="component" value="Unassembled WGS sequence"/>
</dbReference>
<dbReference type="EMBL" id="AMBO01000304">
    <property type="protein sequence ID" value="EKD01940.1"/>
    <property type="molecule type" value="Genomic_DNA"/>
</dbReference>
<sequence>MFGDDGLERLNKTLRQQLSDRGEHARCALLTTDARLSVLEGEVRKQETALAEARRRADDERQEREQIEEKYTRTEGERNELKQGSNLAAQLSAEKEATTRLEKETRRLEYELESNALAGNCATQSGEAKLTARIRALESEVKSKEAECARAWAEVKASALAASTSTATPPRPTPPQSRRTSTSADELELANLRQMLDSKSTELSKAQEQVANLRRQCDKAVNEKMALEKRSAREIEELQSQNEDMGYEIQALRGDKPSPEVEKLKTKLAEATEKVAIEIGLLHPKALPSAIVAEW</sequence>
<dbReference type="InParanoid" id="K1VD75"/>
<dbReference type="AlphaFoldDB" id="K1VD75"/>
<keyword evidence="4" id="KW-1185">Reference proteome</keyword>
<organism evidence="3 4">
    <name type="scientific">Trichosporon asahii var. asahii (strain CBS 8904)</name>
    <name type="common">Yeast</name>
    <dbReference type="NCBI Taxonomy" id="1220162"/>
    <lineage>
        <taxon>Eukaryota</taxon>
        <taxon>Fungi</taxon>
        <taxon>Dikarya</taxon>
        <taxon>Basidiomycota</taxon>
        <taxon>Agaricomycotina</taxon>
        <taxon>Tremellomycetes</taxon>
        <taxon>Trichosporonales</taxon>
        <taxon>Trichosporonaceae</taxon>
        <taxon>Trichosporon</taxon>
    </lineage>
</organism>
<gene>
    <name evidence="3" type="ORF">A1Q2_03759</name>
</gene>
<protein>
    <submittedName>
        <fullName evidence="3">Uncharacterized protein</fullName>
    </submittedName>
</protein>
<proteinExistence type="predicted"/>
<dbReference type="STRING" id="1220162.K1VD75"/>
<comment type="caution">
    <text evidence="3">The sequence shown here is derived from an EMBL/GenBank/DDBJ whole genome shotgun (WGS) entry which is preliminary data.</text>
</comment>
<evidence type="ECO:0000313" key="3">
    <source>
        <dbReference type="EMBL" id="EKD01940.1"/>
    </source>
</evidence>
<dbReference type="OMA" id="IHAMEIN"/>
<name>K1VD75_TRIAC</name>
<accession>K1VD75</accession>
<feature type="region of interest" description="Disordered" evidence="2">
    <location>
        <begin position="47"/>
        <end position="87"/>
    </location>
</feature>
<feature type="region of interest" description="Disordered" evidence="2">
    <location>
        <begin position="160"/>
        <end position="184"/>
    </location>
</feature>
<feature type="compositionally biased region" description="Basic and acidic residues" evidence="2">
    <location>
        <begin position="47"/>
        <end position="81"/>
    </location>
</feature>
<reference evidence="3 4" key="1">
    <citation type="journal article" date="2012" name="Eukaryot. Cell">
        <title>Genome sequence of the Trichosporon asahii environmental strain CBS 8904.</title>
        <authorList>
            <person name="Yang R.Y."/>
            <person name="Li H.T."/>
            <person name="Zhu H."/>
            <person name="Zhou G.P."/>
            <person name="Wang M."/>
            <person name="Wang L."/>
        </authorList>
    </citation>
    <scope>NUCLEOTIDE SEQUENCE [LARGE SCALE GENOMIC DNA]</scope>
    <source>
        <strain evidence="3 4">CBS 8904</strain>
    </source>
</reference>
<dbReference type="HOGENOM" id="CLU_943946_0_0_1"/>
<keyword evidence="1" id="KW-0175">Coiled coil</keyword>
<evidence type="ECO:0000313" key="4">
    <source>
        <dbReference type="Proteomes" id="UP000006757"/>
    </source>
</evidence>